<dbReference type="GO" id="GO:0016787">
    <property type="term" value="F:hydrolase activity"/>
    <property type="evidence" value="ECO:0007669"/>
    <property type="project" value="UniProtKB-KW"/>
</dbReference>
<dbReference type="EMBL" id="JAVGVR010000001">
    <property type="protein sequence ID" value="MDQ6596259.1"/>
    <property type="molecule type" value="Genomic_DNA"/>
</dbReference>
<evidence type="ECO:0000256" key="1">
    <source>
        <dbReference type="ARBA" id="ARBA00023239"/>
    </source>
</evidence>
<feature type="domain" description="Fumarylacetoacetase-like C-terminal" evidence="2">
    <location>
        <begin position="105"/>
        <end position="258"/>
    </location>
</feature>
<dbReference type="Proteomes" id="UP001178888">
    <property type="component" value="Unassembled WGS sequence"/>
</dbReference>
<gene>
    <name evidence="4" type="ORF">E2K98_23625</name>
    <name evidence="3" type="ORF">RCG21_07680</name>
</gene>
<dbReference type="Proteomes" id="UP000295132">
    <property type="component" value="Unassembled WGS sequence"/>
</dbReference>
<protein>
    <submittedName>
        <fullName evidence="4">4-oxalocrotonate decarboxylase</fullName>
    </submittedName>
    <submittedName>
        <fullName evidence="3">Fumarylacetoacetate hydrolase family protein</fullName>
    </submittedName>
</protein>
<dbReference type="InterPro" id="IPR036663">
    <property type="entry name" value="Fumarylacetoacetase_C_sf"/>
</dbReference>
<keyword evidence="3" id="KW-0378">Hydrolase</keyword>
<evidence type="ECO:0000313" key="6">
    <source>
        <dbReference type="Proteomes" id="UP001178888"/>
    </source>
</evidence>
<reference evidence="4 5" key="1">
    <citation type="submission" date="2019-03" db="EMBL/GenBank/DDBJ databases">
        <title>Bacillus niacini sp. nov. a Nicotinate-Metabolizing Mesophile Isolated from Soil.</title>
        <authorList>
            <person name="Zhang G."/>
        </authorList>
    </citation>
    <scope>NUCLEOTIDE SEQUENCE [LARGE SCALE GENOMIC DNA]</scope>
    <source>
        <strain evidence="4 5">WN066</strain>
    </source>
</reference>
<keyword evidence="1" id="KW-0456">Lyase</keyword>
<dbReference type="Pfam" id="PF01557">
    <property type="entry name" value="FAA_hydrolase"/>
    <property type="match status" value="1"/>
</dbReference>
<evidence type="ECO:0000259" key="2">
    <source>
        <dbReference type="Pfam" id="PF01557"/>
    </source>
</evidence>
<evidence type="ECO:0000313" key="5">
    <source>
        <dbReference type="Proteomes" id="UP000295132"/>
    </source>
</evidence>
<name>A0A4R5VL14_9BACI</name>
<dbReference type="SUPFAM" id="SSF56529">
    <property type="entry name" value="FAH"/>
    <property type="match status" value="1"/>
</dbReference>
<evidence type="ECO:0000313" key="4">
    <source>
        <dbReference type="EMBL" id="TDK58423.1"/>
    </source>
</evidence>
<evidence type="ECO:0000313" key="3">
    <source>
        <dbReference type="EMBL" id="MDQ6596259.1"/>
    </source>
</evidence>
<comment type="caution">
    <text evidence="4">The sequence shown here is derived from an EMBL/GenBank/DDBJ whole genome shotgun (WGS) entry which is preliminary data.</text>
</comment>
<dbReference type="EMBL" id="SMYO01000014">
    <property type="protein sequence ID" value="TDK58423.1"/>
    <property type="molecule type" value="Genomic_DNA"/>
</dbReference>
<dbReference type="Gene3D" id="3.90.850.10">
    <property type="entry name" value="Fumarylacetoacetase-like, C-terminal domain"/>
    <property type="match status" value="1"/>
</dbReference>
<dbReference type="InterPro" id="IPR050772">
    <property type="entry name" value="Hydratase-Decarb/MhpD_sf"/>
</dbReference>
<proteinExistence type="predicted"/>
<accession>A0A4R5VL14</accession>
<reference evidence="3" key="2">
    <citation type="submission" date="2023-08" db="EMBL/GenBank/DDBJ databases">
        <title>Nitrogen cycling bacteria in agricultural field soils.</title>
        <authorList>
            <person name="Jang J."/>
        </authorList>
    </citation>
    <scope>NUCLEOTIDE SEQUENCE</scope>
    <source>
        <strain evidence="3">PS3-36</strain>
    </source>
</reference>
<organism evidence="4 5">
    <name type="scientific">Bacillus salipaludis</name>
    <dbReference type="NCBI Taxonomy" id="2547811"/>
    <lineage>
        <taxon>Bacteria</taxon>
        <taxon>Bacillati</taxon>
        <taxon>Bacillota</taxon>
        <taxon>Bacilli</taxon>
        <taxon>Bacillales</taxon>
        <taxon>Bacillaceae</taxon>
        <taxon>Bacillus</taxon>
    </lineage>
</organism>
<dbReference type="GO" id="GO:0005737">
    <property type="term" value="C:cytoplasm"/>
    <property type="evidence" value="ECO:0007669"/>
    <property type="project" value="TreeGrafter"/>
</dbReference>
<dbReference type="PANTHER" id="PTHR30143">
    <property type="entry name" value="ACID HYDRATASE"/>
    <property type="match status" value="1"/>
</dbReference>
<dbReference type="InterPro" id="IPR011234">
    <property type="entry name" value="Fumarylacetoacetase-like_C"/>
</dbReference>
<dbReference type="AlphaFoldDB" id="A0A4R5VL14"/>
<dbReference type="RefSeq" id="WP_133338572.1">
    <property type="nucleotide sequence ID" value="NZ_JAVGVR010000001.1"/>
</dbReference>
<sequence>MTLLVDKHKEIIEYLYTAERDAREVIKVTDEYPELTVKEAYELQDGLLARKLAESGSKTVGLKLGLTSKAKQVMMGVNEAIYGYLHQDMLGFEWEGISYSGLIHPKVEPEIAFLLDKDLQGENITEEDVLAATKYVAPALEVIDSRYKDFRFTLVDVIADNCSSAKFVVGSKWVAPGAIDLGNIGMVMSKNGEVAQTGSSAAVLGHPATAIAWAVNELGARGRGLKKGDIILSGAMSEAIAFKPGDSVIANFEGLGSVSMYCKE</sequence>
<dbReference type="PANTHER" id="PTHR30143:SF0">
    <property type="entry name" value="2-KETO-4-PENTENOATE HYDRATASE"/>
    <property type="match status" value="1"/>
</dbReference>
<keyword evidence="6" id="KW-1185">Reference proteome</keyword>
<dbReference type="GO" id="GO:0008684">
    <property type="term" value="F:2-oxopent-4-enoate hydratase activity"/>
    <property type="evidence" value="ECO:0007669"/>
    <property type="project" value="TreeGrafter"/>
</dbReference>